<accession>A0A3D9I7A1</accession>
<dbReference type="PANTHER" id="PTHR39336:SF1">
    <property type="entry name" value="PYRIDOXAMINE PHOSPHATE OXIDASE FAMILY PROTEIN (AFU_ORTHOLOGUE AFUA_6G11440)"/>
    <property type="match status" value="1"/>
</dbReference>
<keyword evidence="3" id="KW-1185">Reference proteome</keyword>
<dbReference type="PANTHER" id="PTHR39336">
    <property type="entry name" value="PYRIDOXAMINE PHOSPHATE OXIDASE FAMILY PROTEIN (AFU_ORTHOLOGUE AFUA_6G11440)"/>
    <property type="match status" value="1"/>
</dbReference>
<dbReference type="SUPFAM" id="SSF50475">
    <property type="entry name" value="FMN-binding split barrel"/>
    <property type="match status" value="1"/>
</dbReference>
<gene>
    <name evidence="2" type="ORF">DFP98_13738</name>
</gene>
<evidence type="ECO:0000259" key="1">
    <source>
        <dbReference type="Pfam" id="PF01243"/>
    </source>
</evidence>
<organism evidence="2 3">
    <name type="scientific">Cohnella phaseoli</name>
    <dbReference type="NCBI Taxonomy" id="456490"/>
    <lineage>
        <taxon>Bacteria</taxon>
        <taxon>Bacillati</taxon>
        <taxon>Bacillota</taxon>
        <taxon>Bacilli</taxon>
        <taxon>Bacillales</taxon>
        <taxon>Paenibacillaceae</taxon>
        <taxon>Cohnella</taxon>
    </lineage>
</organism>
<dbReference type="EMBL" id="QRDZ01000037">
    <property type="protein sequence ID" value="RED57046.1"/>
    <property type="molecule type" value="Genomic_DNA"/>
</dbReference>
<sequence>MGKQFDALLPEHEAFIAKQHIFFVGSAPLSPEGHVNLSPKGYDSLRVLTPNRVIYLDLTGSGNETSSHIRENGRVTVMFCAFEGPPNILRLYGQGTVILPGSAEWERLYPLFPPIPGARQIIAVDFDKVQTSCGFAVPFMSFERERDTLKKWASHQGEDGLIEYRRLKNARSIDGLPTPLGEADAGE</sequence>
<dbReference type="AlphaFoldDB" id="A0A3D9I7A1"/>
<dbReference type="InterPro" id="IPR012349">
    <property type="entry name" value="Split_barrel_FMN-bd"/>
</dbReference>
<proteinExistence type="predicted"/>
<evidence type="ECO:0000313" key="3">
    <source>
        <dbReference type="Proteomes" id="UP000256977"/>
    </source>
</evidence>
<feature type="domain" description="Pyridoxamine 5'-phosphate oxidase N-terminal" evidence="1">
    <location>
        <begin position="9"/>
        <end position="133"/>
    </location>
</feature>
<dbReference type="OrthoDB" id="115989at2"/>
<dbReference type="Proteomes" id="UP000256977">
    <property type="component" value="Unassembled WGS sequence"/>
</dbReference>
<dbReference type="RefSeq" id="WP_116064770.1">
    <property type="nucleotide sequence ID" value="NZ_QRDZ01000037.1"/>
</dbReference>
<dbReference type="InterPro" id="IPR011576">
    <property type="entry name" value="Pyridox_Oxase_N"/>
</dbReference>
<dbReference type="Pfam" id="PF01243">
    <property type="entry name" value="PNPOx_N"/>
    <property type="match status" value="1"/>
</dbReference>
<comment type="caution">
    <text evidence="2">The sequence shown here is derived from an EMBL/GenBank/DDBJ whole genome shotgun (WGS) entry which is preliminary data.</text>
</comment>
<protein>
    <submittedName>
        <fullName evidence="2">Pyridoxamine 5'-phosphate oxidase</fullName>
    </submittedName>
</protein>
<reference evidence="2 3" key="1">
    <citation type="submission" date="2018-07" db="EMBL/GenBank/DDBJ databases">
        <title>Genomic Encyclopedia of Type Strains, Phase III (KMG-III): the genomes of soil and plant-associated and newly described type strains.</title>
        <authorList>
            <person name="Whitman W."/>
        </authorList>
    </citation>
    <scope>NUCLEOTIDE SEQUENCE [LARGE SCALE GENOMIC DNA]</scope>
    <source>
        <strain evidence="2 3">CECT 7287</strain>
    </source>
</reference>
<dbReference type="Gene3D" id="2.30.110.10">
    <property type="entry name" value="Electron Transport, Fmn-binding Protein, Chain A"/>
    <property type="match status" value="1"/>
</dbReference>
<evidence type="ECO:0000313" key="2">
    <source>
        <dbReference type="EMBL" id="RED57046.1"/>
    </source>
</evidence>
<name>A0A3D9I7A1_9BACL</name>